<dbReference type="GO" id="GO:0016757">
    <property type="term" value="F:glycosyltransferase activity"/>
    <property type="evidence" value="ECO:0007669"/>
    <property type="project" value="UniProtKB-KW"/>
</dbReference>
<comment type="caution">
    <text evidence="8">The sequence shown here is derived from an EMBL/GenBank/DDBJ whole genome shotgun (WGS) entry which is preliminary data.</text>
</comment>
<gene>
    <name evidence="8" type="primary">ZDHHC15_4</name>
    <name evidence="8" type="ORF">FOL47_007542</name>
</gene>
<feature type="signal peptide" evidence="7">
    <location>
        <begin position="1"/>
        <end position="22"/>
    </location>
</feature>
<evidence type="ECO:0000256" key="2">
    <source>
        <dbReference type="ARBA" id="ARBA00022676"/>
    </source>
</evidence>
<evidence type="ECO:0000313" key="9">
    <source>
        <dbReference type="Proteomes" id="UP000591131"/>
    </source>
</evidence>
<protein>
    <submittedName>
        <fullName evidence="8">Palmitoyltransferase zdhhc15</fullName>
    </submittedName>
</protein>
<feature type="transmembrane region" description="Helical" evidence="6">
    <location>
        <begin position="1180"/>
        <end position="1203"/>
    </location>
</feature>
<feature type="coiled-coil region" evidence="4">
    <location>
        <begin position="749"/>
        <end position="784"/>
    </location>
</feature>
<feature type="compositionally biased region" description="Low complexity" evidence="5">
    <location>
        <begin position="196"/>
        <end position="242"/>
    </location>
</feature>
<dbReference type="OrthoDB" id="442316at2759"/>
<dbReference type="Gene3D" id="3.90.550.10">
    <property type="entry name" value="Spore Coat Polysaccharide Biosynthesis Protein SpsA, Chain A"/>
    <property type="match status" value="1"/>
</dbReference>
<keyword evidence="2" id="KW-0328">Glycosyltransferase</keyword>
<dbReference type="EMBL" id="JAAPAO010000045">
    <property type="protein sequence ID" value="KAF4675590.1"/>
    <property type="molecule type" value="Genomic_DNA"/>
</dbReference>
<reference evidence="8 9" key="1">
    <citation type="submission" date="2020-04" db="EMBL/GenBank/DDBJ databases">
        <title>Perkinsus chesapeaki whole genome sequence.</title>
        <authorList>
            <person name="Bogema D.R."/>
        </authorList>
    </citation>
    <scope>NUCLEOTIDE SEQUENCE [LARGE SCALE GENOMIC DNA]</scope>
    <source>
        <strain evidence="8">ATCC PRA-425</strain>
    </source>
</reference>
<dbReference type="InterPro" id="IPR029044">
    <property type="entry name" value="Nucleotide-diphossugar_trans"/>
</dbReference>
<dbReference type="InterPro" id="IPR008630">
    <property type="entry name" value="Glyco_trans_34"/>
</dbReference>
<keyword evidence="3 8" id="KW-0808">Transferase</keyword>
<evidence type="ECO:0000256" key="1">
    <source>
        <dbReference type="ARBA" id="ARBA00005664"/>
    </source>
</evidence>
<evidence type="ECO:0000256" key="5">
    <source>
        <dbReference type="SAM" id="MobiDB-lite"/>
    </source>
</evidence>
<evidence type="ECO:0000313" key="8">
    <source>
        <dbReference type="EMBL" id="KAF4675590.1"/>
    </source>
</evidence>
<comment type="similarity">
    <text evidence="1">Belongs to the glycosyltransferase 34 family.</text>
</comment>
<dbReference type="AlphaFoldDB" id="A0A7J6MWJ3"/>
<proteinExistence type="inferred from homology"/>
<evidence type="ECO:0000256" key="3">
    <source>
        <dbReference type="ARBA" id="ARBA00022679"/>
    </source>
</evidence>
<dbReference type="Proteomes" id="UP000591131">
    <property type="component" value="Unassembled WGS sequence"/>
</dbReference>
<dbReference type="PANTHER" id="PTHR31306:SF11">
    <property type="entry name" value="NUCLEOTIDE-DIPHOSPHO-SUGAR TRANSFERASE DOMAIN-CONTAINING PROTEIN"/>
    <property type="match status" value="1"/>
</dbReference>
<organism evidence="8 9">
    <name type="scientific">Perkinsus chesapeaki</name>
    <name type="common">Clam parasite</name>
    <name type="synonym">Perkinsus andrewsi</name>
    <dbReference type="NCBI Taxonomy" id="330153"/>
    <lineage>
        <taxon>Eukaryota</taxon>
        <taxon>Sar</taxon>
        <taxon>Alveolata</taxon>
        <taxon>Perkinsozoa</taxon>
        <taxon>Perkinsea</taxon>
        <taxon>Perkinsida</taxon>
        <taxon>Perkinsidae</taxon>
        <taxon>Perkinsus</taxon>
    </lineage>
</organism>
<accession>A0A7J6MWJ3</accession>
<keyword evidence="6" id="KW-0472">Membrane</keyword>
<feature type="chain" id="PRO_5029720995" evidence="7">
    <location>
        <begin position="23"/>
        <end position="1270"/>
    </location>
</feature>
<keyword evidence="6" id="KW-1133">Transmembrane helix</keyword>
<sequence length="1270" mass="139547">MKFAFAAIVVGLNIILWEGCSSSNGTTTQAPTTAWPTSDPAPNGVFTFNGTDQPLEDLLGEVHINNASTPSPLMTKMLLAPKDDPYPLFSLNTKPVPFHMEGDKITFDDLSAFDVRVRGFIESATFTYALDESITFALTKPMVLTIVFDKVKSSSGRLLRETLRAVGLTGPNQRLTSCTCVKVCLILASPAMFANGTTTQAPTTARPTTRSPTTGSPTTGAPTTGAPTTGAPTTGGPTTTTAPPGPAPNGVFTFNDNVQPLGDLTGEVQINNASTPSPLMTKMFLATEKQPDIPLFVNTKPVPFHMEGDKIKLDDLSAFDVSVRGFIESIDKLERKVLYDGPTKAAVAFPMVAGDPIVVQPAEEANRTIIIASAWIGPQRRFTDAKRNHVRYALKHGYGYFAVECNWSDRGFPHWSKILIISYLMETFKFSHNRSAEYIFWMDADSLFMNTSISIDQHLIVSNPHKDFIFSGEREMLINTGHFLLRNSHWSRAFLKEVYRMYPSPGFVEQGSVIAYLAGATSKDPLSVQKAKFGQLLVSSVSFADAERAQAMVASPIRSHIRVMAMKMMNSYLNIYTPGDWILHFSGVSDKRSATAKLTMLIHVLLSWPDIIPCYIENRSQALNRLPWSHPMSPNGGDERPHDVSGFSTSFSPALLVDLQQKIKALERKLESRENDLAGTRAALQKTETGMKDYWKEAQLRKREVQALEAKLSEIKKERDLAVAENRRIANDRKFLTRSLARSRDQLGVVELQRQQEALSRAKVEEEKLRKEQEIEEAKNMSRMMATTQSSLTSQISLERERRWRLKRAVRDKLKRVEAKETFMKSVLDDHSMTTEAWEDKLAAERQKTQEALNQLERANDLATRLEGAVLAKQSAKDQMQYQLRELQSANKQLREKLEEVNRKLFQAEIDKKETAKYFVQSTSMKLAFAAILVGMNVVLWEGCSSSNGTTTSAPTTNNPTSQAPTTGAPSTGSPTTGGPTSAPGPAPNGVYVFNGTVPILGEGTGEVQVTNSPSNQVSKLVSSHPTCAAEYLYFRILGTRDPYSVLLESTAPIPFHMEGNKVILESFDAFPPLVQEYVPLDKPIQEDDLEAGRATGELDTDGIEMASRAIEHRTTALNTSTESASAATPPSLTADIHAAAAQLPSATAAAVTGVSVRGKTRLPEPAQKGPDICDIDGPLIGFGVLTFFFGLVFGLFTAIMICDQTSAIIHNQTGVEQLQNVRGPRQSWLDSMKEVFNDGTATATWIPSWIALFLPLPTNRSRAPAKGLE</sequence>
<feature type="region of interest" description="Disordered" evidence="5">
    <location>
        <begin position="196"/>
        <end position="254"/>
    </location>
</feature>
<dbReference type="GO" id="GO:0000139">
    <property type="term" value="C:Golgi membrane"/>
    <property type="evidence" value="ECO:0007669"/>
    <property type="project" value="TreeGrafter"/>
</dbReference>
<dbReference type="Pfam" id="PF05637">
    <property type="entry name" value="Glyco_transf_34"/>
    <property type="match status" value="1"/>
</dbReference>
<evidence type="ECO:0000256" key="6">
    <source>
        <dbReference type="SAM" id="Phobius"/>
    </source>
</evidence>
<keyword evidence="9" id="KW-1185">Reference proteome</keyword>
<dbReference type="PANTHER" id="PTHR31306">
    <property type="entry name" value="ALPHA-1,6-MANNOSYLTRANSFERASE MNN11-RELATED"/>
    <property type="match status" value="1"/>
</dbReference>
<name>A0A7J6MWJ3_PERCH</name>
<dbReference type="GO" id="GO:0006487">
    <property type="term" value="P:protein N-linked glycosylation"/>
    <property type="evidence" value="ECO:0007669"/>
    <property type="project" value="TreeGrafter"/>
</dbReference>
<feature type="region of interest" description="Disordered" evidence="5">
    <location>
        <begin position="947"/>
        <end position="989"/>
    </location>
</feature>
<keyword evidence="6" id="KW-0812">Transmembrane</keyword>
<feature type="compositionally biased region" description="Low complexity" evidence="5">
    <location>
        <begin position="947"/>
        <end position="984"/>
    </location>
</feature>
<keyword evidence="4" id="KW-0175">Coiled coil</keyword>
<keyword evidence="7" id="KW-0732">Signal</keyword>
<evidence type="ECO:0000256" key="4">
    <source>
        <dbReference type="SAM" id="Coils"/>
    </source>
</evidence>
<evidence type="ECO:0000256" key="7">
    <source>
        <dbReference type="SAM" id="SignalP"/>
    </source>
</evidence>
<feature type="coiled-coil region" evidence="4">
    <location>
        <begin position="839"/>
        <end position="911"/>
    </location>
</feature>
<feature type="coiled-coil region" evidence="4">
    <location>
        <begin position="656"/>
        <end position="725"/>
    </location>
</feature>